<dbReference type="AlphaFoldDB" id="A0A1I4URG3"/>
<keyword evidence="5" id="KW-1185">Reference proteome</keyword>
<feature type="compositionally biased region" description="Basic and acidic residues" evidence="1">
    <location>
        <begin position="131"/>
        <end position="148"/>
    </location>
</feature>
<feature type="transmembrane region" description="Helical" evidence="2">
    <location>
        <begin position="21"/>
        <end position="39"/>
    </location>
</feature>
<dbReference type="Gene3D" id="3.30.70.1070">
    <property type="entry name" value="Sporulation related repeat"/>
    <property type="match status" value="1"/>
</dbReference>
<dbReference type="STRING" id="39841.SAMN05660836_01962"/>
<feature type="region of interest" description="Disordered" evidence="1">
    <location>
        <begin position="77"/>
        <end position="148"/>
    </location>
</feature>
<feature type="compositionally biased region" description="Polar residues" evidence="1">
    <location>
        <begin position="111"/>
        <end position="121"/>
    </location>
</feature>
<gene>
    <name evidence="4" type="ORF">SAMN05660836_01962</name>
</gene>
<dbReference type="InterPro" id="IPR007730">
    <property type="entry name" value="SPOR-like_dom"/>
</dbReference>
<proteinExistence type="predicted"/>
<dbReference type="InterPro" id="IPR052521">
    <property type="entry name" value="Cell_div_SPOR-domain"/>
</dbReference>
<dbReference type="Proteomes" id="UP000199611">
    <property type="component" value="Unassembled WGS sequence"/>
</dbReference>
<evidence type="ECO:0000313" key="4">
    <source>
        <dbReference type="EMBL" id="SFM91562.1"/>
    </source>
</evidence>
<evidence type="ECO:0000256" key="2">
    <source>
        <dbReference type="SAM" id="Phobius"/>
    </source>
</evidence>
<organism evidence="4 5">
    <name type="scientific">Thermodesulforhabdus norvegica</name>
    <dbReference type="NCBI Taxonomy" id="39841"/>
    <lineage>
        <taxon>Bacteria</taxon>
        <taxon>Pseudomonadati</taxon>
        <taxon>Thermodesulfobacteriota</taxon>
        <taxon>Syntrophobacteria</taxon>
        <taxon>Syntrophobacterales</taxon>
        <taxon>Thermodesulforhabdaceae</taxon>
        <taxon>Thermodesulforhabdus</taxon>
    </lineage>
</organism>
<dbReference type="PROSITE" id="PS51724">
    <property type="entry name" value="SPOR"/>
    <property type="match status" value="1"/>
</dbReference>
<dbReference type="GO" id="GO:0030428">
    <property type="term" value="C:cell septum"/>
    <property type="evidence" value="ECO:0007669"/>
    <property type="project" value="TreeGrafter"/>
</dbReference>
<feature type="domain" description="SPOR" evidence="3">
    <location>
        <begin position="220"/>
        <end position="300"/>
    </location>
</feature>
<dbReference type="InterPro" id="IPR036680">
    <property type="entry name" value="SPOR-like_sf"/>
</dbReference>
<dbReference type="RefSeq" id="WP_093395392.1">
    <property type="nucleotide sequence ID" value="NZ_FOUU01000006.1"/>
</dbReference>
<keyword evidence="2" id="KW-0472">Membrane</keyword>
<dbReference type="GO" id="GO:0032506">
    <property type="term" value="P:cytokinetic process"/>
    <property type="evidence" value="ECO:0007669"/>
    <property type="project" value="TreeGrafter"/>
</dbReference>
<feature type="region of interest" description="Disordered" evidence="1">
    <location>
        <begin position="184"/>
        <end position="222"/>
    </location>
</feature>
<evidence type="ECO:0000313" key="5">
    <source>
        <dbReference type="Proteomes" id="UP000199611"/>
    </source>
</evidence>
<dbReference type="Pfam" id="PF05036">
    <property type="entry name" value="SPOR"/>
    <property type="match status" value="1"/>
</dbReference>
<keyword evidence="2" id="KW-1133">Transmembrane helix</keyword>
<accession>A0A1I4URG3</accession>
<sequence>MTRKIYIRRRSENRTGEHKGLFWIIAAMMLILLMIPILWTQYPFRSHKQDRQSENGRVLTTGKIPRLQGIVKQVPRAIEESGEEAQEAPTKEAISIKPLETQPEVGGKIPQQYQGQPSAQVNPYEMAARAEQQREAREEEAKKAVSEEGLKDMGVLAKIQSPELSNTQSGDTHDLYQMLKERESGYRASGEKSANARPEPKATSSSSENETSPKSDKKPVISNPDYFIQVGAFSQEANASALKSRLQKMGYPVVIHKVHHTRLGQLYLVRIPFEGSYAEVQKEEQKLEKIVGDKPIIVRPR</sequence>
<dbReference type="GO" id="GO:0032153">
    <property type="term" value="C:cell division site"/>
    <property type="evidence" value="ECO:0007669"/>
    <property type="project" value="TreeGrafter"/>
</dbReference>
<name>A0A1I4URG3_9BACT</name>
<dbReference type="GO" id="GO:0042834">
    <property type="term" value="F:peptidoglycan binding"/>
    <property type="evidence" value="ECO:0007669"/>
    <property type="project" value="InterPro"/>
</dbReference>
<dbReference type="OrthoDB" id="32196at2"/>
<dbReference type="PANTHER" id="PTHR38687">
    <property type="entry name" value="CELL DIVISION PROTEIN DEDD-RELATED"/>
    <property type="match status" value="1"/>
</dbReference>
<protein>
    <submittedName>
        <fullName evidence="4">Sporulation related domain-containing protein</fullName>
    </submittedName>
</protein>
<reference evidence="4 5" key="1">
    <citation type="submission" date="2016-10" db="EMBL/GenBank/DDBJ databases">
        <authorList>
            <person name="de Groot N.N."/>
        </authorList>
    </citation>
    <scope>NUCLEOTIDE SEQUENCE [LARGE SCALE GENOMIC DNA]</scope>
    <source>
        <strain evidence="4 5">DSM 9990</strain>
    </source>
</reference>
<dbReference type="PANTHER" id="PTHR38687:SF1">
    <property type="entry name" value="CELL DIVISION PROTEIN DEDD"/>
    <property type="match status" value="1"/>
</dbReference>
<keyword evidence="2" id="KW-0812">Transmembrane</keyword>
<dbReference type="EMBL" id="FOUU01000006">
    <property type="protein sequence ID" value="SFM91562.1"/>
    <property type="molecule type" value="Genomic_DNA"/>
</dbReference>
<evidence type="ECO:0000259" key="3">
    <source>
        <dbReference type="PROSITE" id="PS51724"/>
    </source>
</evidence>
<dbReference type="SUPFAM" id="SSF110997">
    <property type="entry name" value="Sporulation related repeat"/>
    <property type="match status" value="1"/>
</dbReference>
<evidence type="ECO:0000256" key="1">
    <source>
        <dbReference type="SAM" id="MobiDB-lite"/>
    </source>
</evidence>